<feature type="transmembrane region" description="Helical" evidence="1">
    <location>
        <begin position="33"/>
        <end position="50"/>
    </location>
</feature>
<keyword evidence="1" id="KW-0812">Transmembrane</keyword>
<dbReference type="RefSeq" id="WP_005527571.1">
    <property type="nucleotide sequence ID" value="NZ_BJLD01000001.1"/>
</dbReference>
<name>A0AAQ1Z6E1_CORST</name>
<reference evidence="2 3" key="1">
    <citation type="submission" date="2019-06" db="EMBL/GenBank/DDBJ databases">
        <title>Draft genome sequence of Corynebacterium striatum NBRC 15291.</title>
        <authorList>
            <person name="Miura T."/>
            <person name="Furukawa M."/>
            <person name="Shimamura M."/>
            <person name="Ohyama Y."/>
            <person name="Yamazoe A."/>
            <person name="Kawasaki H."/>
        </authorList>
    </citation>
    <scope>NUCLEOTIDE SEQUENCE [LARGE SCALE GENOMIC DNA]</scope>
    <source>
        <strain evidence="2 3">NBRC 15291</strain>
    </source>
</reference>
<protein>
    <submittedName>
        <fullName evidence="2">Uncharacterized protein</fullName>
    </submittedName>
</protein>
<evidence type="ECO:0000313" key="2">
    <source>
        <dbReference type="EMBL" id="GEA42705.1"/>
    </source>
</evidence>
<comment type="caution">
    <text evidence="2">The sequence shown here is derived from an EMBL/GenBank/DDBJ whole genome shotgun (WGS) entry which is preliminary data.</text>
</comment>
<evidence type="ECO:0000256" key="1">
    <source>
        <dbReference type="SAM" id="Phobius"/>
    </source>
</evidence>
<feature type="transmembrane region" description="Helical" evidence="1">
    <location>
        <begin position="9"/>
        <end position="27"/>
    </location>
</feature>
<organism evidence="2 3">
    <name type="scientific">Corynebacterium striatum</name>
    <dbReference type="NCBI Taxonomy" id="43770"/>
    <lineage>
        <taxon>Bacteria</taxon>
        <taxon>Bacillati</taxon>
        <taxon>Actinomycetota</taxon>
        <taxon>Actinomycetes</taxon>
        <taxon>Mycobacteriales</taxon>
        <taxon>Corynebacteriaceae</taxon>
        <taxon>Corynebacterium</taxon>
    </lineage>
</organism>
<keyword evidence="1" id="KW-0472">Membrane</keyword>
<accession>A0AAQ1Z6E1</accession>
<evidence type="ECO:0000313" key="3">
    <source>
        <dbReference type="Proteomes" id="UP000315234"/>
    </source>
</evidence>
<keyword evidence="1" id="KW-1133">Transmembrane helix</keyword>
<dbReference type="AlphaFoldDB" id="A0AAQ1Z6E1"/>
<sequence length="69" mass="7621">MTSKQKKEMSLAIASFILVCIAFGGILSIDFSFTTVVIGIAWLVTTIIAFRKIRQIQKEQAIGKRQSSS</sequence>
<proteinExistence type="predicted"/>
<dbReference type="EMBL" id="BJLD01000001">
    <property type="protein sequence ID" value="GEA42705.1"/>
    <property type="molecule type" value="Genomic_DNA"/>
</dbReference>
<gene>
    <name evidence="2" type="ORF">Cst04h_08750</name>
</gene>
<dbReference type="Proteomes" id="UP000315234">
    <property type="component" value="Unassembled WGS sequence"/>
</dbReference>